<name>A0A1S8N2A4_CLOSA</name>
<evidence type="ECO:0000259" key="3">
    <source>
        <dbReference type="Pfam" id="PF01548"/>
    </source>
</evidence>
<evidence type="ECO:0000256" key="2">
    <source>
        <dbReference type="SAM" id="Phobius"/>
    </source>
</evidence>
<dbReference type="GO" id="GO:0004803">
    <property type="term" value="F:transposase activity"/>
    <property type="evidence" value="ECO:0007669"/>
    <property type="project" value="InterPro"/>
</dbReference>
<dbReference type="Proteomes" id="UP000191154">
    <property type="component" value="Unassembled WGS sequence"/>
</dbReference>
<dbReference type="AlphaFoldDB" id="A0A1S8N2A4"/>
<sequence length="315" mass="36327">MNNIIMVPNTLILGIDIAKDNHYGQFIVNGEYIKKPFLIKNSKESFDCLLETIEDLTKKYGTVHTLVGMEPTGHYWKNIAYYLKNRGISLCLVNPYHVNKTKELEDNSPTKNDKKDAKIIAKLIYQGQYFTCMFEEELYVNLRISSNNRQDLKKQLIKEKVRLIALLDEYFPELRNLFSDVLGKSSLGILKKCPFPKDILNIGIEKVTEILKTATKNRVGIKKAALIYEAAENSIGVPVGLEGARYRLNLIIRNLEKTQEEIDAIEILMNKYLFETGYSDFLLSIQGVGIVTAFYLRYAIYQNMMIINRFKRLQD</sequence>
<dbReference type="GO" id="GO:0003677">
    <property type="term" value="F:DNA binding"/>
    <property type="evidence" value="ECO:0007669"/>
    <property type="project" value="InterPro"/>
</dbReference>
<reference evidence="4 5" key="1">
    <citation type="submission" date="2016-05" db="EMBL/GenBank/DDBJ databases">
        <title>Microbial solvent formation.</title>
        <authorList>
            <person name="Poehlein A."/>
            <person name="Montoya Solano J.D."/>
            <person name="Flitsch S."/>
            <person name="Krabben P."/>
            <person name="Duerre P."/>
            <person name="Daniel R."/>
        </authorList>
    </citation>
    <scope>NUCLEOTIDE SEQUENCE [LARGE SCALE GENOMIC DNA]</scope>
    <source>
        <strain evidence="4 5">L1-8</strain>
    </source>
</reference>
<dbReference type="PANTHER" id="PTHR33055">
    <property type="entry name" value="TRANSPOSASE FOR INSERTION SEQUENCE ELEMENT IS1111A"/>
    <property type="match status" value="1"/>
</dbReference>
<keyword evidence="2" id="KW-1133">Transmembrane helix</keyword>
<dbReference type="RefSeq" id="WP_077866236.1">
    <property type="nucleotide sequence ID" value="NZ_LZYZ01000006.1"/>
</dbReference>
<proteinExistence type="predicted"/>
<dbReference type="GO" id="GO:0006313">
    <property type="term" value="P:DNA transposition"/>
    <property type="evidence" value="ECO:0007669"/>
    <property type="project" value="InterPro"/>
</dbReference>
<dbReference type="InterPro" id="IPR047650">
    <property type="entry name" value="Transpos_IS110"/>
</dbReference>
<comment type="caution">
    <text evidence="4">The sequence shown here is derived from an EMBL/GenBank/DDBJ whole genome shotgun (WGS) entry which is preliminary data.</text>
</comment>
<feature type="transmembrane region" description="Helical" evidence="2">
    <location>
        <begin position="281"/>
        <end position="300"/>
    </location>
</feature>
<accession>A0A1S8N2A4</accession>
<keyword evidence="1" id="KW-0175">Coiled coil</keyword>
<evidence type="ECO:0000313" key="5">
    <source>
        <dbReference type="Proteomes" id="UP000191154"/>
    </source>
</evidence>
<organism evidence="4 5">
    <name type="scientific">Clostridium saccharobutylicum</name>
    <dbReference type="NCBI Taxonomy" id="169679"/>
    <lineage>
        <taxon>Bacteria</taxon>
        <taxon>Bacillati</taxon>
        <taxon>Bacillota</taxon>
        <taxon>Clostridia</taxon>
        <taxon>Eubacteriales</taxon>
        <taxon>Clostridiaceae</taxon>
        <taxon>Clostridium</taxon>
    </lineage>
</organism>
<dbReference type="EMBL" id="LZYZ01000006">
    <property type="protein sequence ID" value="OOM10543.1"/>
    <property type="molecule type" value="Genomic_DNA"/>
</dbReference>
<keyword evidence="2" id="KW-0812">Transmembrane</keyword>
<dbReference type="PANTHER" id="PTHR33055:SF15">
    <property type="entry name" value="TRANSPOSASE-RELATED"/>
    <property type="match status" value="1"/>
</dbReference>
<gene>
    <name evidence="4" type="ORF">CLOSAC_31640</name>
</gene>
<evidence type="ECO:0000313" key="4">
    <source>
        <dbReference type="EMBL" id="OOM10543.1"/>
    </source>
</evidence>
<keyword evidence="2" id="KW-0472">Membrane</keyword>
<feature type="domain" description="Transposase IS110-like N-terminal" evidence="3">
    <location>
        <begin position="13"/>
        <end position="172"/>
    </location>
</feature>
<protein>
    <submittedName>
        <fullName evidence="4">Transposase</fullName>
    </submittedName>
</protein>
<dbReference type="Pfam" id="PF01548">
    <property type="entry name" value="DEDD_Tnp_IS110"/>
    <property type="match status" value="1"/>
</dbReference>
<evidence type="ECO:0000256" key="1">
    <source>
        <dbReference type="SAM" id="Coils"/>
    </source>
</evidence>
<feature type="coiled-coil region" evidence="1">
    <location>
        <begin position="241"/>
        <end position="275"/>
    </location>
</feature>
<dbReference type="InterPro" id="IPR002525">
    <property type="entry name" value="Transp_IS110-like_N"/>
</dbReference>